<dbReference type="Proteomes" id="UP000295238">
    <property type="component" value="Unassembled WGS sequence"/>
</dbReference>
<evidence type="ECO:0000259" key="2">
    <source>
        <dbReference type="Pfam" id="PF12804"/>
    </source>
</evidence>
<feature type="domain" description="MobA-like NTP transferase" evidence="2">
    <location>
        <begin position="348"/>
        <end position="510"/>
    </location>
</feature>
<proteinExistence type="predicted"/>
<evidence type="ECO:0000256" key="1">
    <source>
        <dbReference type="ARBA" id="ARBA00022842"/>
    </source>
</evidence>
<evidence type="ECO:0000313" key="4">
    <source>
        <dbReference type="Proteomes" id="UP000295238"/>
    </source>
</evidence>
<dbReference type="SUPFAM" id="SSF53448">
    <property type="entry name" value="Nucleotide-diphospho-sugar transferases"/>
    <property type="match status" value="1"/>
</dbReference>
<dbReference type="PANTHER" id="PTHR43777">
    <property type="entry name" value="MOLYBDENUM COFACTOR CYTIDYLYLTRANSFERASE"/>
    <property type="match status" value="1"/>
</dbReference>
<keyword evidence="3" id="KW-0418">Kinase</keyword>
<organism evidence="3 4">
    <name type="scientific">Rhizobium deserti</name>
    <dbReference type="NCBI Taxonomy" id="2547961"/>
    <lineage>
        <taxon>Bacteria</taxon>
        <taxon>Pseudomonadati</taxon>
        <taxon>Pseudomonadota</taxon>
        <taxon>Alphaproteobacteria</taxon>
        <taxon>Hyphomicrobiales</taxon>
        <taxon>Rhizobiaceae</taxon>
        <taxon>Rhizobium/Agrobacterium group</taxon>
        <taxon>Rhizobium</taxon>
    </lineage>
</organism>
<dbReference type="PIRSF" id="PIRSF036626">
    <property type="entry name" value="MPTBd_MobAlike"/>
    <property type="match status" value="1"/>
</dbReference>
<dbReference type="AlphaFoldDB" id="A0A4R5UIT7"/>
<dbReference type="PANTHER" id="PTHR43777:SF1">
    <property type="entry name" value="MOLYBDENUM COFACTOR CYTIDYLYLTRANSFERASE"/>
    <property type="match status" value="1"/>
</dbReference>
<dbReference type="Gene3D" id="3.90.550.10">
    <property type="entry name" value="Spore Coat Polysaccharide Biosynthesis Protein SpsA, Chain A"/>
    <property type="match status" value="1"/>
</dbReference>
<dbReference type="RefSeq" id="WP_133315349.1">
    <property type="nucleotide sequence ID" value="NZ_SMTL01000002.1"/>
</dbReference>
<comment type="caution">
    <text evidence="3">The sequence shown here is derived from an EMBL/GenBank/DDBJ whole genome shotgun (WGS) entry which is preliminary data.</text>
</comment>
<keyword evidence="1" id="KW-0460">Magnesium</keyword>
<dbReference type="CDD" id="cd04182">
    <property type="entry name" value="GT_2_like_f"/>
    <property type="match status" value="1"/>
</dbReference>
<dbReference type="OrthoDB" id="9779263at2"/>
<dbReference type="EMBL" id="SMTL01000002">
    <property type="protein sequence ID" value="TDK36639.1"/>
    <property type="molecule type" value="Genomic_DNA"/>
</dbReference>
<dbReference type="InterPro" id="IPR029044">
    <property type="entry name" value="Nucleotide-diphossugar_trans"/>
</dbReference>
<dbReference type="CDD" id="cd03522">
    <property type="entry name" value="MoeA_like"/>
    <property type="match status" value="1"/>
</dbReference>
<dbReference type="SUPFAM" id="SSF53218">
    <property type="entry name" value="Molybdenum cofactor biosynthesis proteins"/>
    <property type="match status" value="1"/>
</dbReference>
<dbReference type="InterPro" id="IPR036425">
    <property type="entry name" value="MoaB/Mog-like_dom_sf"/>
</dbReference>
<reference evidence="3 4" key="1">
    <citation type="submission" date="2019-03" db="EMBL/GenBank/DDBJ databases">
        <title>Rhizobium sp. nov., an bacterium isolated from biocrust in Mu Us Desert.</title>
        <authorList>
            <person name="Lixiong L."/>
        </authorList>
    </citation>
    <scope>NUCLEOTIDE SEQUENCE [LARGE SCALE GENOMIC DNA]</scope>
    <source>
        <strain evidence="3 4">SPY-1</strain>
    </source>
</reference>
<sequence>MRYGSFSLTEAEGVVLAHSIRIASGRLSKGHMVTAEDVERLQQEAITAVLGVRLEPGDLLEDDAAHAIAHAIAPDHLRFSIPATGRVNIYSEVDGLFVAQKTVVDRLNRIDPAITLACLADHVPVRKGDMVATVKIIPLAVEADKVAAAVALLETSVPFEVKAFRPHLVTLVATELPSLKPSVMDRTARLLEHRLALSGSRLMKEIRVPHSAERLTEVLQQLDAAEFDEPAMVIVFGASAVTDPHDVIPAAIRGAGGEVEHVGMPVDPGNLLVLGRLGNVPVIGAPGCARSPKENGFDWVLNRLMAGETPTAYDLTGMGVGGLLTEIPSRPRPREEAIPRSQPVRVAALLLAAGQARRMGTDGPHKLLAEFDGKPLVRRTAEMLMRSEASPVVAVLGHRRQEIETALSGLDILGCFNGEFASGMASSLIAGLSKPTVKDADGVLVMLADMPAVTTEHVNLLLRTFREAGGGIVVRSVSDGKRGNPIILPRAAYDAVLRLEGDVGARAIVEGSGLEVVDVDIGAAAHLDVDTPEAVTAAGGVLGD</sequence>
<accession>A0A4R5UIT7</accession>
<dbReference type="GO" id="GO:0016779">
    <property type="term" value="F:nucleotidyltransferase activity"/>
    <property type="evidence" value="ECO:0007669"/>
    <property type="project" value="UniProtKB-ARBA"/>
</dbReference>
<dbReference type="Gene3D" id="3.40.980.10">
    <property type="entry name" value="MoaB/Mog-like domain"/>
    <property type="match status" value="1"/>
</dbReference>
<keyword evidence="3" id="KW-0808">Transferase</keyword>
<keyword evidence="4" id="KW-1185">Reference proteome</keyword>
<dbReference type="InterPro" id="IPR025877">
    <property type="entry name" value="MobA-like_NTP_Trfase"/>
</dbReference>
<gene>
    <name evidence="3" type="ORF">E2F50_06850</name>
</gene>
<dbReference type="Pfam" id="PF12804">
    <property type="entry name" value="NTP_transf_3"/>
    <property type="match status" value="1"/>
</dbReference>
<evidence type="ECO:0000313" key="3">
    <source>
        <dbReference type="EMBL" id="TDK36639.1"/>
    </source>
</evidence>
<dbReference type="GO" id="GO:0016301">
    <property type="term" value="F:kinase activity"/>
    <property type="evidence" value="ECO:0007669"/>
    <property type="project" value="UniProtKB-KW"/>
</dbReference>
<protein>
    <submittedName>
        <fullName evidence="3">4-diphosphocytidyl-2C-methyl-D-erythritol kinase</fullName>
    </submittedName>
</protein>
<dbReference type="InterPro" id="IPR012184">
    <property type="entry name" value="Bifunc_Mopterin-bd"/>
</dbReference>
<name>A0A4R5UIT7_9HYPH</name>